<dbReference type="Pfam" id="PF18967">
    <property type="entry name" value="PycTM"/>
    <property type="match status" value="1"/>
</dbReference>
<keyword evidence="7 8" id="KW-0472">Membrane</keyword>
<feature type="domain" description="Pycsar effector protein" evidence="9">
    <location>
        <begin position="23"/>
        <end position="161"/>
    </location>
</feature>
<feature type="transmembrane region" description="Helical" evidence="8">
    <location>
        <begin position="64"/>
        <end position="88"/>
    </location>
</feature>
<name>A0AB37X357_9ACTN</name>
<reference evidence="10 11" key="1">
    <citation type="submission" date="2017-12" db="EMBL/GenBank/DDBJ databases">
        <title>Population genomics insights into the ecological differentiation and adaptive evolution in streptomycetes.</title>
        <authorList>
            <person name="Li Y."/>
            <person name="Huang Y."/>
        </authorList>
    </citation>
    <scope>NUCLEOTIDE SEQUENCE [LARGE SCALE GENOMIC DNA]</scope>
    <source>
        <strain evidence="10 11">FXJ.2339</strain>
    </source>
</reference>
<evidence type="ECO:0000256" key="5">
    <source>
        <dbReference type="ARBA" id="ARBA00022989"/>
    </source>
</evidence>
<evidence type="ECO:0000256" key="2">
    <source>
        <dbReference type="ARBA" id="ARBA00022475"/>
    </source>
</evidence>
<dbReference type="Proteomes" id="UP000292095">
    <property type="component" value="Unassembled WGS sequence"/>
</dbReference>
<gene>
    <name evidence="10" type="ORF">C0Q91_31005</name>
</gene>
<keyword evidence="3 8" id="KW-0812">Transmembrane</keyword>
<sequence>MADDIHHYFGIQPQATATDKNLDAACTTVTTEIGRTDSKASLLLAFDGAVLAGLASLADKNLPLPAQLAGGAACLTLTTAAVLLLLVVRPNLGGASPAPGSFPAWAQMDAATIQDSMSTDTRAARIKVLSAIAVAKYRRLTRAVDTVLVSLALLLLAAVLAFCG</sequence>
<evidence type="ECO:0000259" key="9">
    <source>
        <dbReference type="Pfam" id="PF18967"/>
    </source>
</evidence>
<dbReference type="InterPro" id="IPR043760">
    <property type="entry name" value="PycTM_dom"/>
</dbReference>
<evidence type="ECO:0000256" key="1">
    <source>
        <dbReference type="ARBA" id="ARBA00004236"/>
    </source>
</evidence>
<proteinExistence type="predicted"/>
<comment type="subcellular location">
    <subcellularLocation>
        <location evidence="1">Cell membrane</location>
    </subcellularLocation>
</comment>
<keyword evidence="2" id="KW-1003">Cell membrane</keyword>
<evidence type="ECO:0000256" key="6">
    <source>
        <dbReference type="ARBA" id="ARBA00023118"/>
    </source>
</evidence>
<evidence type="ECO:0000256" key="8">
    <source>
        <dbReference type="SAM" id="Phobius"/>
    </source>
</evidence>
<feature type="transmembrane region" description="Helical" evidence="8">
    <location>
        <begin position="143"/>
        <end position="162"/>
    </location>
</feature>
<keyword evidence="6" id="KW-0051">Antiviral defense</keyword>
<dbReference type="RefSeq" id="WP_129807733.1">
    <property type="nucleotide sequence ID" value="NZ_JAPEQJ010000002.1"/>
</dbReference>
<evidence type="ECO:0000256" key="4">
    <source>
        <dbReference type="ARBA" id="ARBA00022741"/>
    </source>
</evidence>
<dbReference type="GO" id="GO:0005886">
    <property type="term" value="C:plasma membrane"/>
    <property type="evidence" value="ECO:0007669"/>
    <property type="project" value="UniProtKB-SubCell"/>
</dbReference>
<evidence type="ECO:0000256" key="7">
    <source>
        <dbReference type="ARBA" id="ARBA00023136"/>
    </source>
</evidence>
<dbReference type="EMBL" id="PKLK01000037">
    <property type="protein sequence ID" value="RZE30771.1"/>
    <property type="molecule type" value="Genomic_DNA"/>
</dbReference>
<dbReference type="AlphaFoldDB" id="A0AB37X357"/>
<keyword evidence="5 8" id="KW-1133">Transmembrane helix</keyword>
<accession>A0AB37X357</accession>
<keyword evidence="4" id="KW-0547">Nucleotide-binding</keyword>
<dbReference type="GO" id="GO:0051607">
    <property type="term" value="P:defense response to virus"/>
    <property type="evidence" value="ECO:0007669"/>
    <property type="project" value="UniProtKB-KW"/>
</dbReference>
<comment type="caution">
    <text evidence="10">The sequence shown here is derived from an EMBL/GenBank/DDBJ whole genome shotgun (WGS) entry which is preliminary data.</text>
</comment>
<protein>
    <submittedName>
        <fullName evidence="10">Integral membrane plasmid transfer protein</fullName>
    </submittedName>
</protein>
<evidence type="ECO:0000313" key="11">
    <source>
        <dbReference type="Proteomes" id="UP000292095"/>
    </source>
</evidence>
<evidence type="ECO:0000313" key="10">
    <source>
        <dbReference type="EMBL" id="RZE30771.1"/>
    </source>
</evidence>
<dbReference type="GO" id="GO:0000166">
    <property type="term" value="F:nucleotide binding"/>
    <property type="evidence" value="ECO:0007669"/>
    <property type="project" value="UniProtKB-KW"/>
</dbReference>
<organism evidence="10 11">
    <name type="scientific">Streptomyces albidoflavus</name>
    <dbReference type="NCBI Taxonomy" id="1886"/>
    <lineage>
        <taxon>Bacteria</taxon>
        <taxon>Bacillati</taxon>
        <taxon>Actinomycetota</taxon>
        <taxon>Actinomycetes</taxon>
        <taxon>Kitasatosporales</taxon>
        <taxon>Streptomycetaceae</taxon>
        <taxon>Streptomyces</taxon>
        <taxon>Streptomyces albidoflavus group</taxon>
    </lineage>
</organism>
<evidence type="ECO:0000256" key="3">
    <source>
        <dbReference type="ARBA" id="ARBA00022692"/>
    </source>
</evidence>